<feature type="coiled-coil region" evidence="1">
    <location>
        <begin position="379"/>
        <end position="406"/>
    </location>
</feature>
<dbReference type="EMBL" id="KI913964">
    <property type="protein sequence ID" value="ETW00826.1"/>
    <property type="molecule type" value="Genomic_DNA"/>
</dbReference>
<name>A0A024U332_9STRA</name>
<keyword evidence="1" id="KW-0175">Coiled coil</keyword>
<dbReference type="OrthoDB" id="72666at2759"/>
<protein>
    <submittedName>
        <fullName evidence="2">Uncharacterized protein</fullName>
    </submittedName>
</protein>
<evidence type="ECO:0000256" key="1">
    <source>
        <dbReference type="SAM" id="Coils"/>
    </source>
</evidence>
<sequence length="523" mass="60166">MTDTHRMASTRKAFATMPPALYMKYLEATIDTLHSKSEQIFRTLQERDRDVGEATERLAYYQDVEATCRANTLALEEEAAYHKKKWKELDSMRRQDMTGRANLTQQVQALEKQLVASQDVVLQLRQQLNSSQLEQTQLQALATHQRQQIALLEEKANDHDTAIQTALRHHEEALDAQKALTHASETEAMRWQRQWQDEVGKTRDLDNEIAQLKAGHAAFEARLVSAQSVVSEKDRVIQTLVEKTNALGQLLLDVQASQSRMADANADHVKAVERHAQHVQTLEVQVAQLSRARNQCIEWKARHCDLWHVDRLWSLQRMTWLQWQLHIQSSRRRRLEASQMQWRAKLGHVVAQVREMKLAMAPMQAVVAAATSQPWMPTIAAITMAMEKAMEERNRAQEERSTAVTRVTELCGALEAAETSNVTTMAQLAQSQELEDILSHQLLHTSTQRLAMICYYTWKEVHLRRVVGTWSNTALLATREKQKDRAMSTPETSWHLMHTESHVDFDAVRMPFKLLRRNKVQQA</sequence>
<proteinExistence type="predicted"/>
<reference evidence="2" key="1">
    <citation type="submission" date="2013-12" db="EMBL/GenBank/DDBJ databases">
        <title>The Genome Sequence of Aphanomyces invadans NJM9701.</title>
        <authorList>
            <consortium name="The Broad Institute Genomics Platform"/>
            <person name="Russ C."/>
            <person name="Tyler B."/>
            <person name="van West P."/>
            <person name="Dieguez-Uribeondo J."/>
            <person name="Young S.K."/>
            <person name="Zeng Q."/>
            <person name="Gargeya S."/>
            <person name="Fitzgerald M."/>
            <person name="Abouelleil A."/>
            <person name="Alvarado L."/>
            <person name="Chapman S.B."/>
            <person name="Gainer-Dewar J."/>
            <person name="Goldberg J."/>
            <person name="Griggs A."/>
            <person name="Gujja S."/>
            <person name="Hansen M."/>
            <person name="Howarth C."/>
            <person name="Imamovic A."/>
            <person name="Ireland A."/>
            <person name="Larimer J."/>
            <person name="McCowan C."/>
            <person name="Murphy C."/>
            <person name="Pearson M."/>
            <person name="Poon T.W."/>
            <person name="Priest M."/>
            <person name="Roberts A."/>
            <person name="Saif S."/>
            <person name="Shea T."/>
            <person name="Sykes S."/>
            <person name="Wortman J."/>
            <person name="Nusbaum C."/>
            <person name="Birren B."/>
        </authorList>
    </citation>
    <scope>NUCLEOTIDE SEQUENCE [LARGE SCALE GENOMIC DNA]</scope>
    <source>
        <strain evidence="2">NJM9701</strain>
    </source>
</reference>
<feature type="coiled-coil region" evidence="1">
    <location>
        <begin position="100"/>
        <end position="127"/>
    </location>
</feature>
<dbReference type="AlphaFoldDB" id="A0A024U332"/>
<dbReference type="RefSeq" id="XP_008870961.1">
    <property type="nucleotide sequence ID" value="XM_008872739.1"/>
</dbReference>
<dbReference type="GeneID" id="20084403"/>
<organism evidence="2">
    <name type="scientific">Aphanomyces invadans</name>
    <dbReference type="NCBI Taxonomy" id="157072"/>
    <lineage>
        <taxon>Eukaryota</taxon>
        <taxon>Sar</taxon>
        <taxon>Stramenopiles</taxon>
        <taxon>Oomycota</taxon>
        <taxon>Saprolegniomycetes</taxon>
        <taxon>Saprolegniales</taxon>
        <taxon>Verrucalvaceae</taxon>
        <taxon>Aphanomyces</taxon>
    </lineage>
</organism>
<dbReference type="VEuPathDB" id="FungiDB:H310_07353"/>
<gene>
    <name evidence="2" type="ORF">H310_07353</name>
</gene>
<evidence type="ECO:0000313" key="2">
    <source>
        <dbReference type="EMBL" id="ETW00826.1"/>
    </source>
</evidence>
<accession>A0A024U332</accession>